<keyword evidence="7" id="KW-0378">Hydrolase</keyword>
<dbReference type="FunFam" id="1.10.10.60:FF:000001">
    <property type="entry name" value="MYB-related transcription factor"/>
    <property type="match status" value="1"/>
</dbReference>
<evidence type="ECO:0000256" key="3">
    <source>
        <dbReference type="ARBA" id="ARBA00023125"/>
    </source>
</evidence>
<dbReference type="Pfam" id="PF00249">
    <property type="entry name" value="Myb_DNA-binding"/>
    <property type="match status" value="1"/>
</dbReference>
<dbReference type="GO" id="GO:0004045">
    <property type="term" value="F:peptidyl-tRNA hydrolase activity"/>
    <property type="evidence" value="ECO:0007669"/>
    <property type="project" value="InterPro"/>
</dbReference>
<dbReference type="AlphaFoldDB" id="A0A6L2KFQ0"/>
<dbReference type="GO" id="GO:0003677">
    <property type="term" value="F:DNA binding"/>
    <property type="evidence" value="ECO:0007669"/>
    <property type="project" value="UniProtKB-KW"/>
</dbReference>
<dbReference type="SUPFAM" id="SSF46689">
    <property type="entry name" value="Homeodomain-like"/>
    <property type="match status" value="1"/>
</dbReference>
<evidence type="ECO:0000259" key="6">
    <source>
        <dbReference type="PROSITE" id="PS51294"/>
    </source>
</evidence>
<sequence>MNIAAQGGNNSTTRQPLNPSMLLTANFFRGVLRLQSAAHIHIRKLLLLCLYMRLYKGINGEQSRCTKELLSDTRALNGRSSIFDAKGGIALNENFCETFLRMKSVIYHFHGNQEFARLRIGIRKPPGQMDLKAFLLQKFNAIAQARIDVGLKEGVVSLKILLTMGVEESVRVFNNEKKIQAHKGVRHYRYEPFLKKACIVDGVPVLLAKPQTYMNLSGESTGPLAAYYKLPQIEWWCFMMIWIYQVGFFSFSQREAMGAIMGIGKPPGQMDLKAFLLQKFNAIAQERGVVALKILLTKGVEESVQTNGIGMDTMFCKAVFEKGFIVDGVPVLLAKPQTYMNLSGESFHDDMDLPSGVLRLQPKGGHGSHNGMNSVIYHFRGNREFATLRIGIEKPPGQMDPKAFLIQKFNAIAKERIDVGLKEGAAALKILLTKGVEESVRNVLPAFVKKDPWTREEDGLLSSYIAREGEGQCQTLPKKAGLLRCGKSCRLRRMNYLRPSVKQGHISADEEDLIIWLHRLLGNR</sequence>
<evidence type="ECO:0000256" key="1">
    <source>
        <dbReference type="ARBA" id="ARBA00004123"/>
    </source>
</evidence>
<comment type="caution">
    <text evidence="7">The sequence shown here is derived from an EMBL/GenBank/DDBJ whole genome shotgun (WGS) entry which is preliminary data.</text>
</comment>
<feature type="domain" description="HTH myb-type" evidence="6">
    <location>
        <begin position="448"/>
        <end position="501"/>
    </location>
</feature>
<accession>A0A6L2KFQ0</accession>
<proteinExistence type="predicted"/>
<evidence type="ECO:0000259" key="5">
    <source>
        <dbReference type="PROSITE" id="PS50090"/>
    </source>
</evidence>
<dbReference type="InterPro" id="IPR009057">
    <property type="entry name" value="Homeodomain-like_sf"/>
</dbReference>
<name>A0A6L2KFQ0_TANCI</name>
<gene>
    <name evidence="7" type="ORF">Tci_019558</name>
</gene>
<evidence type="ECO:0000256" key="2">
    <source>
        <dbReference type="ARBA" id="ARBA00022737"/>
    </source>
</evidence>
<keyword evidence="4" id="KW-0539">Nucleus</keyword>
<feature type="domain" description="Myb-like" evidence="5">
    <location>
        <begin position="449"/>
        <end position="497"/>
    </location>
</feature>
<comment type="subcellular location">
    <subcellularLocation>
        <location evidence="1">Nucleus</location>
    </subcellularLocation>
</comment>
<dbReference type="InterPro" id="IPR036416">
    <property type="entry name" value="Pept_tRNA_hydro_sf"/>
</dbReference>
<dbReference type="Gene3D" id="1.10.10.60">
    <property type="entry name" value="Homeodomain-like"/>
    <property type="match status" value="1"/>
</dbReference>
<organism evidence="7">
    <name type="scientific">Tanacetum cinerariifolium</name>
    <name type="common">Dalmatian daisy</name>
    <name type="synonym">Chrysanthemum cinerariifolium</name>
    <dbReference type="NCBI Taxonomy" id="118510"/>
    <lineage>
        <taxon>Eukaryota</taxon>
        <taxon>Viridiplantae</taxon>
        <taxon>Streptophyta</taxon>
        <taxon>Embryophyta</taxon>
        <taxon>Tracheophyta</taxon>
        <taxon>Spermatophyta</taxon>
        <taxon>Magnoliopsida</taxon>
        <taxon>eudicotyledons</taxon>
        <taxon>Gunneridae</taxon>
        <taxon>Pentapetalae</taxon>
        <taxon>asterids</taxon>
        <taxon>campanulids</taxon>
        <taxon>Asterales</taxon>
        <taxon>Asteraceae</taxon>
        <taxon>Asteroideae</taxon>
        <taxon>Anthemideae</taxon>
        <taxon>Anthemidinae</taxon>
        <taxon>Tanacetum</taxon>
    </lineage>
</organism>
<protein>
    <submittedName>
        <fullName evidence="7">Peptidyl-tRNA hydrolase, mitochondrial</fullName>
    </submittedName>
</protein>
<dbReference type="InterPro" id="IPR001328">
    <property type="entry name" value="Pept_tRNA_hydro"/>
</dbReference>
<reference evidence="7" key="1">
    <citation type="journal article" date="2019" name="Sci. Rep.">
        <title>Draft genome of Tanacetum cinerariifolium, the natural source of mosquito coil.</title>
        <authorList>
            <person name="Yamashiro T."/>
            <person name="Shiraishi A."/>
            <person name="Satake H."/>
            <person name="Nakayama K."/>
        </authorList>
    </citation>
    <scope>NUCLEOTIDE SEQUENCE</scope>
</reference>
<keyword evidence="3" id="KW-0238">DNA-binding</keyword>
<keyword evidence="2" id="KW-0677">Repeat</keyword>
<dbReference type="GO" id="GO:0005634">
    <property type="term" value="C:nucleus"/>
    <property type="evidence" value="ECO:0007669"/>
    <property type="project" value="UniProtKB-SubCell"/>
</dbReference>
<evidence type="ECO:0000313" key="7">
    <source>
        <dbReference type="EMBL" id="GEU47580.1"/>
    </source>
</evidence>
<dbReference type="Gene3D" id="3.40.50.1470">
    <property type="entry name" value="Peptidyl-tRNA hydrolase"/>
    <property type="match status" value="3"/>
</dbReference>
<evidence type="ECO:0000256" key="4">
    <source>
        <dbReference type="ARBA" id="ARBA00023242"/>
    </source>
</evidence>
<dbReference type="PROSITE" id="PS51294">
    <property type="entry name" value="HTH_MYB"/>
    <property type="match status" value="1"/>
</dbReference>
<dbReference type="Pfam" id="PF01195">
    <property type="entry name" value="Pept_tRNA_hydro"/>
    <property type="match status" value="3"/>
</dbReference>
<dbReference type="PANTHER" id="PTHR17224">
    <property type="entry name" value="PEPTIDYL-TRNA HYDROLASE"/>
    <property type="match status" value="1"/>
</dbReference>
<dbReference type="SUPFAM" id="SSF53178">
    <property type="entry name" value="Peptidyl-tRNA hydrolase-like"/>
    <property type="match status" value="3"/>
</dbReference>
<dbReference type="InterPro" id="IPR001005">
    <property type="entry name" value="SANT/Myb"/>
</dbReference>
<dbReference type="EMBL" id="BKCJ010002292">
    <property type="protein sequence ID" value="GEU47580.1"/>
    <property type="molecule type" value="Genomic_DNA"/>
</dbReference>
<dbReference type="PROSITE" id="PS50090">
    <property type="entry name" value="MYB_LIKE"/>
    <property type="match status" value="1"/>
</dbReference>
<dbReference type="InterPro" id="IPR017930">
    <property type="entry name" value="Myb_dom"/>
</dbReference>
<dbReference type="PANTHER" id="PTHR17224:SF4">
    <property type="entry name" value="PEPTIDYL-TRNA HYDROLASE, MITOCHONDRIAL"/>
    <property type="match status" value="1"/>
</dbReference>